<comment type="caution">
    <text evidence="3">The sequence shown here is derived from an EMBL/GenBank/DDBJ whole genome shotgun (WGS) entry which is preliminary data.</text>
</comment>
<dbReference type="Pfam" id="PF01926">
    <property type="entry name" value="MMR_HSR1"/>
    <property type="match status" value="1"/>
</dbReference>
<dbReference type="InterPro" id="IPR027417">
    <property type="entry name" value="P-loop_NTPase"/>
</dbReference>
<dbReference type="STRING" id="1399797.GCA_000518285_01749"/>
<dbReference type="EMBL" id="PHNE01000004">
    <property type="protein sequence ID" value="PPE05169.1"/>
    <property type="molecule type" value="Genomic_DNA"/>
</dbReference>
<protein>
    <submittedName>
        <fullName evidence="3">GTP-binding protein YqeH</fullName>
    </submittedName>
</protein>
<proteinExistence type="predicted"/>
<dbReference type="PANTHER" id="PTHR46434:SF1">
    <property type="entry name" value="GENETIC INTERACTOR OF PROHIBITINS 3, MITOCHONDRIAL"/>
    <property type="match status" value="1"/>
</dbReference>
<accession>A0A2S5RCV9</accession>
<dbReference type="AlphaFoldDB" id="A0A2S5RCV9"/>
<feature type="domain" description="G" evidence="1">
    <location>
        <begin position="158"/>
        <end position="216"/>
    </location>
</feature>
<dbReference type="Gene3D" id="3.40.50.300">
    <property type="entry name" value="P-loop containing nucleotide triphosphate hydrolases"/>
    <property type="match status" value="1"/>
</dbReference>
<dbReference type="Pfam" id="PF21516">
    <property type="entry name" value="YqeH-like_C"/>
    <property type="match status" value="1"/>
</dbReference>
<reference evidence="3 4" key="1">
    <citation type="submission" date="2017-11" db="EMBL/GenBank/DDBJ databases">
        <title>Genome sequence of Entomoplasma lucivorax PIPN-2 (ATCC 49196).</title>
        <authorList>
            <person name="Lo W.-S."/>
            <person name="Gasparich G.E."/>
            <person name="Kuo C.-H."/>
        </authorList>
    </citation>
    <scope>NUCLEOTIDE SEQUENCE [LARGE SCALE GENOMIC DNA]</scope>
    <source>
        <strain evidence="3 4">PIPN-2</strain>
    </source>
</reference>
<gene>
    <name evidence="3" type="primary">yqeH</name>
    <name evidence="3" type="ORF">ELUCI_v1c07050</name>
</gene>
<dbReference type="InterPro" id="IPR006073">
    <property type="entry name" value="GTP-bd"/>
</dbReference>
<dbReference type="SUPFAM" id="SSF52540">
    <property type="entry name" value="P-loop containing nucleoside triphosphate hydrolases"/>
    <property type="match status" value="1"/>
</dbReference>
<dbReference type="PANTHER" id="PTHR46434">
    <property type="entry name" value="GENETIC INTERACTOR OF PROHIBITINS 3, MITOCHONDRIAL"/>
    <property type="match status" value="1"/>
</dbReference>
<feature type="domain" description="NOA1/YqeH-like C-terminal" evidence="2">
    <location>
        <begin position="270"/>
        <end position="344"/>
    </location>
</feature>
<dbReference type="Proteomes" id="UP000237865">
    <property type="component" value="Unassembled WGS sequence"/>
</dbReference>
<evidence type="ECO:0000259" key="2">
    <source>
        <dbReference type="Pfam" id="PF21516"/>
    </source>
</evidence>
<dbReference type="InterPro" id="IPR019988">
    <property type="entry name" value="GTP-bd_ribosome_bgen_YqeH"/>
</dbReference>
<evidence type="ECO:0000313" key="4">
    <source>
        <dbReference type="Proteomes" id="UP000237865"/>
    </source>
</evidence>
<evidence type="ECO:0000259" key="1">
    <source>
        <dbReference type="Pfam" id="PF01926"/>
    </source>
</evidence>
<keyword evidence="4" id="KW-1185">Reference proteome</keyword>
<dbReference type="NCBIfam" id="TIGR03597">
    <property type="entry name" value="GTPase_YqeH"/>
    <property type="match status" value="1"/>
</dbReference>
<dbReference type="InterPro" id="IPR050896">
    <property type="entry name" value="Mito_lipid_metab_GTPase"/>
</dbReference>
<name>A0A2S5RCV9_9MOLU</name>
<dbReference type="GO" id="GO:0005525">
    <property type="term" value="F:GTP binding"/>
    <property type="evidence" value="ECO:0007669"/>
    <property type="project" value="InterPro"/>
</dbReference>
<sequence>MKKCIGCGVNLQIENEQQIGYAVKIDNDFCLRCFKIQNYGEYNSYEIESEKFFDNIKNIVLRDKQKTFFYVLDVLDLQNSRDMQLEALLANEKVIVLVNKIDLLPKAVKQMKILNFVREMFSDSKIQNLKFTTVSAFNQESIKHLLAFIEQEHGEKYFIGFSNVGKSSLMTALLKEANLPSKIVVSHFFNTTLNEIEIGLNHQIKFFDTPGINKKNSLSNLVDHDQLKYFYFKKEMKQYTYQLHSGQSIVVGGMLAINFTFKNDKANDIHFYTSAQIDIHRTKTVNVLTYWNKHREHLKPKLSDQTIAPTTFKLQTNENKVIDIVLSGLGWISLPNSPQLEISVTILNDHAINLLQKMIYLRNALI</sequence>
<organism evidence="3 4">
    <name type="scientific">Williamsoniiplasma lucivorax</name>
    <dbReference type="NCBI Taxonomy" id="209274"/>
    <lineage>
        <taxon>Bacteria</taxon>
        <taxon>Bacillati</taxon>
        <taxon>Mycoplasmatota</taxon>
        <taxon>Mollicutes</taxon>
        <taxon>Entomoplasmatales</taxon>
        <taxon>Williamsoniiplasma</taxon>
    </lineage>
</organism>
<dbReference type="CDD" id="cd01855">
    <property type="entry name" value="YqeH"/>
    <property type="match status" value="1"/>
</dbReference>
<dbReference type="RefSeq" id="WP_051437387.1">
    <property type="nucleotide sequence ID" value="NZ_PHNE01000004.1"/>
</dbReference>
<evidence type="ECO:0000313" key="3">
    <source>
        <dbReference type="EMBL" id="PPE05169.1"/>
    </source>
</evidence>
<dbReference type="InterPro" id="IPR048422">
    <property type="entry name" value="NOA1/YqeH-like_C"/>
</dbReference>